<gene>
    <name evidence="2" type="ORF">Alo02nite_62180</name>
    <name evidence="3" type="ORF">BJ964_005899</name>
</gene>
<reference evidence="3 4" key="1">
    <citation type="submission" date="2020-08" db="EMBL/GenBank/DDBJ databases">
        <title>Sequencing the genomes of 1000 actinobacteria strains.</title>
        <authorList>
            <person name="Klenk H.-P."/>
        </authorList>
    </citation>
    <scope>NUCLEOTIDE SEQUENCE [LARGE SCALE GENOMIC DNA]</scope>
    <source>
        <strain evidence="3 4">DSM 43150</strain>
    </source>
</reference>
<protein>
    <recommendedName>
        <fullName evidence="1">PrcB C-terminal domain-containing protein</fullName>
    </recommendedName>
</protein>
<dbReference type="EMBL" id="BOMP01000105">
    <property type="protein sequence ID" value="GIE43320.1"/>
    <property type="molecule type" value="Genomic_DNA"/>
</dbReference>
<evidence type="ECO:0000259" key="1">
    <source>
        <dbReference type="Pfam" id="PF14343"/>
    </source>
</evidence>
<accession>A0A7W7HJL3</accession>
<feature type="domain" description="PrcB C-terminal" evidence="1">
    <location>
        <begin position="61"/>
        <end position="115"/>
    </location>
</feature>
<dbReference type="InterPro" id="IPR025748">
    <property type="entry name" value="PrcB_C_dom"/>
</dbReference>
<organism evidence="3 4">
    <name type="scientific">Actinoplanes lobatus</name>
    <dbReference type="NCBI Taxonomy" id="113568"/>
    <lineage>
        <taxon>Bacteria</taxon>
        <taxon>Bacillati</taxon>
        <taxon>Actinomycetota</taxon>
        <taxon>Actinomycetes</taxon>
        <taxon>Micromonosporales</taxon>
        <taxon>Micromonosporaceae</taxon>
        <taxon>Actinoplanes</taxon>
    </lineage>
</organism>
<name>A0A7W7HJL3_9ACTN</name>
<dbReference type="Pfam" id="PF14343">
    <property type="entry name" value="PrcB_C"/>
    <property type="match status" value="1"/>
</dbReference>
<evidence type="ECO:0000313" key="3">
    <source>
        <dbReference type="EMBL" id="MBB4751738.1"/>
    </source>
</evidence>
<reference evidence="2 5" key="2">
    <citation type="submission" date="2021-01" db="EMBL/GenBank/DDBJ databases">
        <title>Whole genome shotgun sequence of Actinoplanes lobatus NBRC 12513.</title>
        <authorList>
            <person name="Komaki H."/>
            <person name="Tamura T."/>
        </authorList>
    </citation>
    <scope>NUCLEOTIDE SEQUENCE [LARGE SCALE GENOMIC DNA]</scope>
    <source>
        <strain evidence="2 5">NBRC 12513</strain>
    </source>
</reference>
<keyword evidence="5" id="KW-1185">Reference proteome</keyword>
<dbReference type="EMBL" id="JACHNC010000001">
    <property type="protein sequence ID" value="MBB4751738.1"/>
    <property type="molecule type" value="Genomic_DNA"/>
</dbReference>
<dbReference type="Proteomes" id="UP000631312">
    <property type="component" value="Unassembled WGS sequence"/>
</dbReference>
<dbReference type="RefSeq" id="WP_188123729.1">
    <property type="nucleotide sequence ID" value="NZ_BOMP01000105.1"/>
</dbReference>
<dbReference type="AlphaFoldDB" id="A0A7W7HJL3"/>
<sequence>MVEGLLPFRDIGSLVRPRQDLSEGLHVVRDADEWARHWAKSSSGSSFGPPAAAVDWQTEMCVVAALGTRPSGGYQVLINTIEVVGGGLTVVAWEIRPGNCVVTCALTHPFHAVATPARTAPASLIKLVAEQDCEATDY</sequence>
<evidence type="ECO:0000313" key="2">
    <source>
        <dbReference type="EMBL" id="GIE43320.1"/>
    </source>
</evidence>
<comment type="caution">
    <text evidence="3">The sequence shown here is derived from an EMBL/GenBank/DDBJ whole genome shotgun (WGS) entry which is preliminary data.</text>
</comment>
<evidence type="ECO:0000313" key="5">
    <source>
        <dbReference type="Proteomes" id="UP000631312"/>
    </source>
</evidence>
<dbReference type="Proteomes" id="UP000590511">
    <property type="component" value="Unassembled WGS sequence"/>
</dbReference>
<proteinExistence type="predicted"/>
<evidence type="ECO:0000313" key="4">
    <source>
        <dbReference type="Proteomes" id="UP000590511"/>
    </source>
</evidence>